<reference evidence="1" key="1">
    <citation type="submission" date="2020-03" db="EMBL/GenBank/DDBJ databases">
        <title>Castanea mollissima Vanexum genome sequencing.</title>
        <authorList>
            <person name="Staton M."/>
        </authorList>
    </citation>
    <scope>NUCLEOTIDE SEQUENCE</scope>
    <source>
        <tissue evidence="1">Leaf</tissue>
    </source>
</reference>
<gene>
    <name evidence="1" type="ORF">CMV_002040</name>
</gene>
<protein>
    <submittedName>
        <fullName evidence="1">Uncharacterized protein</fullName>
    </submittedName>
</protein>
<sequence>MLPIIMDRLGCSSIFIFFIFTTFLFTVGDGDQQNLEGHKRLLSFPAERLRSMFSFPKTTSTSYWEKVKTLINQAHAYFFPPNIDFRSGYEAEANEAAGSAGVKVKEAVTQSLGKIKATVEDSAKTAAKVVGETVKNTKEKVKNSLLERDEL</sequence>
<dbReference type="PANTHER" id="PTHR35463">
    <property type="entry name" value="TRANSMEMBRANE PROTEIN"/>
    <property type="match status" value="1"/>
</dbReference>
<dbReference type="EMBL" id="JRKL02000139">
    <property type="protein sequence ID" value="KAF3974652.1"/>
    <property type="molecule type" value="Genomic_DNA"/>
</dbReference>
<evidence type="ECO:0000313" key="2">
    <source>
        <dbReference type="Proteomes" id="UP000737018"/>
    </source>
</evidence>
<comment type="caution">
    <text evidence="1">The sequence shown here is derived from an EMBL/GenBank/DDBJ whole genome shotgun (WGS) entry which is preliminary data.</text>
</comment>
<proteinExistence type="predicted"/>
<dbReference type="PANTHER" id="PTHR35463:SF11">
    <property type="entry name" value="TRANSMEMBRANE PROTEIN"/>
    <property type="match status" value="1"/>
</dbReference>
<keyword evidence="2" id="KW-1185">Reference proteome</keyword>
<organism evidence="1 2">
    <name type="scientific">Castanea mollissima</name>
    <name type="common">Chinese chestnut</name>
    <dbReference type="NCBI Taxonomy" id="60419"/>
    <lineage>
        <taxon>Eukaryota</taxon>
        <taxon>Viridiplantae</taxon>
        <taxon>Streptophyta</taxon>
        <taxon>Embryophyta</taxon>
        <taxon>Tracheophyta</taxon>
        <taxon>Spermatophyta</taxon>
        <taxon>Magnoliopsida</taxon>
        <taxon>eudicotyledons</taxon>
        <taxon>Gunneridae</taxon>
        <taxon>Pentapetalae</taxon>
        <taxon>rosids</taxon>
        <taxon>fabids</taxon>
        <taxon>Fagales</taxon>
        <taxon>Fagaceae</taxon>
        <taxon>Castanea</taxon>
    </lineage>
</organism>
<evidence type="ECO:0000313" key="1">
    <source>
        <dbReference type="EMBL" id="KAF3974652.1"/>
    </source>
</evidence>
<name>A0A8J4VXU9_9ROSI</name>
<dbReference type="Proteomes" id="UP000737018">
    <property type="component" value="Unassembled WGS sequence"/>
</dbReference>
<accession>A0A8J4VXU9</accession>
<dbReference type="OrthoDB" id="690661at2759"/>
<dbReference type="AlphaFoldDB" id="A0A8J4VXU9"/>